<organism evidence="7 8">
    <name type="scientific">Huiozyma naganishii (strain ATCC MYA-139 / BCRC 22969 / CBS 8797 / KCTC 17520 / NBRC 10181 / NCYC 3082 / Yp74L-3)</name>
    <name type="common">Yeast</name>
    <name type="synonym">Kazachstania naganishii</name>
    <dbReference type="NCBI Taxonomy" id="1071383"/>
    <lineage>
        <taxon>Eukaryota</taxon>
        <taxon>Fungi</taxon>
        <taxon>Dikarya</taxon>
        <taxon>Ascomycota</taxon>
        <taxon>Saccharomycotina</taxon>
        <taxon>Saccharomycetes</taxon>
        <taxon>Saccharomycetales</taxon>
        <taxon>Saccharomycetaceae</taxon>
        <taxon>Huiozyma</taxon>
    </lineage>
</organism>
<keyword evidence="8" id="KW-1185">Reference proteome</keyword>
<accession>J7S3H6</accession>
<dbReference type="HOGENOM" id="CLU_010289_2_1_1"/>
<dbReference type="PANTHER" id="PTHR12196">
    <property type="entry name" value="DOMAIN OF UNKNOWN FUNCTION 71 DUF71 -CONTAINING PROTEIN"/>
    <property type="match status" value="1"/>
</dbReference>
<proteinExistence type="predicted"/>
<dbReference type="Proteomes" id="UP000006310">
    <property type="component" value="Chromosome 1"/>
</dbReference>
<evidence type="ECO:0000256" key="5">
    <source>
        <dbReference type="ARBA" id="ARBA00048108"/>
    </source>
</evidence>
<dbReference type="eggNOG" id="KOG2317">
    <property type="taxonomic scope" value="Eukaryota"/>
</dbReference>
<dbReference type="eggNOG" id="KOG2316">
    <property type="taxonomic scope" value="Eukaryota"/>
</dbReference>
<dbReference type="GeneID" id="34523611"/>
<dbReference type="CDD" id="cd06155">
    <property type="entry name" value="eu_AANH_C_1"/>
    <property type="match status" value="1"/>
</dbReference>
<evidence type="ECO:0000313" key="7">
    <source>
        <dbReference type="EMBL" id="CCK67976.1"/>
    </source>
</evidence>
<dbReference type="CDD" id="cd01994">
    <property type="entry name" value="AANH_PF0828-like"/>
    <property type="match status" value="1"/>
</dbReference>
<dbReference type="NCBIfam" id="TIGR00290">
    <property type="entry name" value="MJ0570_dom"/>
    <property type="match status" value="1"/>
</dbReference>
<name>J7S3H6_HUIN7</name>
<dbReference type="Gene3D" id="3.30.1330.40">
    <property type="entry name" value="RutC-like"/>
    <property type="match status" value="2"/>
</dbReference>
<evidence type="ECO:0000313" key="8">
    <source>
        <dbReference type="Proteomes" id="UP000006310"/>
    </source>
</evidence>
<dbReference type="InterPro" id="IPR002761">
    <property type="entry name" value="Diphthami_syn_dom"/>
</dbReference>
<dbReference type="CDD" id="cd06156">
    <property type="entry name" value="eu_AANH_C_2"/>
    <property type="match status" value="1"/>
</dbReference>
<dbReference type="PANTHER" id="PTHR12196:SF2">
    <property type="entry name" value="DIPHTHINE--AMMONIA LIGASE"/>
    <property type="match status" value="1"/>
</dbReference>
<dbReference type="InterPro" id="IPR006175">
    <property type="entry name" value="YjgF/YER057c/UK114"/>
</dbReference>
<dbReference type="GO" id="GO:0017178">
    <property type="term" value="F:diphthine-ammonia ligase activity"/>
    <property type="evidence" value="ECO:0007669"/>
    <property type="project" value="UniProtKB-EC"/>
</dbReference>
<dbReference type="STRING" id="1071383.J7S3H6"/>
<gene>
    <name evidence="7" type="primary">KNAG0A02870</name>
    <name evidence="7" type="ordered locus">KNAG_0A02870</name>
</gene>
<dbReference type="Gene3D" id="3.90.1490.10">
    <property type="entry name" value="putative n-type atp pyrophosphatase, domain 2"/>
    <property type="match status" value="1"/>
</dbReference>
<dbReference type="InterPro" id="IPR014729">
    <property type="entry name" value="Rossmann-like_a/b/a_fold"/>
</dbReference>
<dbReference type="OrthoDB" id="686384at2759"/>
<dbReference type="SUPFAM" id="SSF52402">
    <property type="entry name" value="Adenine nucleotide alpha hydrolases-like"/>
    <property type="match status" value="1"/>
</dbReference>
<sequence length="704" mass="79040">MKFVALISGGKDSCYNILHCLKQGHELAALGNLYPESRVQELDSFMFQTIGFDIVQFYERCCGVPLFTHTISLGGSKNVSMNYIKTKDDEIEDLYQLLSKVKTAIPTLEAVSVGAILSSYQRNRVENVCIRLGLQVLSYLWQRDQGELMDEMCSMSRDVLEEGYCGKLDARLIKVAAIGLDESHLLKSLPQINPVMKKLNKMYDVNICGEGGEFETMVFDAPFFKNGFLKIVNSKNTTEDNGGVCNALIKVEFTERKLPDTFLQNELQRLPQPLLFDEKWSALLQCVEQMDVCKSVEKEKLSPSPRSQTVDSCNVADAGGLLFISNITSRKVGEDTTIEEQTRDIFAQVDDILSAKQLYPSQTISSSLILSDMTTFARVNHIYNSWFSTEKWGSLPPSRACVGSSALPSGILLQLSLVIDQTRDTVVDADNGAKINQNKDGLHVQGISYWAPCNIGPYSQATWLESDQDNRVARISGQIALIPSSMELLRMDKAAEQSVLALRHFDSVKSAIDSKRQLSMICFVTKSEMIDIVRKTWSLYCSEMGYESELWTNKPDDDETCLIVVKVSQLPRSALCEWSGICCKNTEAFHADEEDEEEDEEKSETKLSGSFAQLNLNATSMHNILVQRGRRNNCNFITGFTNVEEDLVKMLDGAEGSHIVLYYNPSSISVEKVAEYHNVELYPVQNIYSVQGQPFKYAFHVEQY</sequence>
<evidence type="ECO:0000256" key="1">
    <source>
        <dbReference type="ARBA" id="ARBA00012089"/>
    </source>
</evidence>
<dbReference type="Pfam" id="PF01042">
    <property type="entry name" value="Ribonuc_L-PSP"/>
    <property type="match status" value="1"/>
</dbReference>
<comment type="catalytic activity">
    <reaction evidence="5">
        <text>diphthine-[translation elongation factor 2] + NH4(+) + ATP = diphthamide-[translation elongation factor 2] + AMP + diphosphate + H(+)</text>
        <dbReference type="Rhea" id="RHEA:19753"/>
        <dbReference type="Rhea" id="RHEA-COMP:10172"/>
        <dbReference type="Rhea" id="RHEA-COMP:10174"/>
        <dbReference type="ChEBI" id="CHEBI:15378"/>
        <dbReference type="ChEBI" id="CHEBI:16692"/>
        <dbReference type="ChEBI" id="CHEBI:28938"/>
        <dbReference type="ChEBI" id="CHEBI:30616"/>
        <dbReference type="ChEBI" id="CHEBI:33019"/>
        <dbReference type="ChEBI" id="CHEBI:82696"/>
        <dbReference type="ChEBI" id="CHEBI:456215"/>
        <dbReference type="EC" id="6.3.1.14"/>
    </reaction>
</comment>
<protein>
    <recommendedName>
        <fullName evidence="2">Diphthine--ammonia ligase</fullName>
        <ecNumber evidence="1">6.3.1.14</ecNumber>
    </recommendedName>
    <alternativeName>
        <fullName evidence="3">Diphthamide synthase</fullName>
    </alternativeName>
    <alternativeName>
        <fullName evidence="4">Diphthamide synthetase</fullName>
    </alternativeName>
</protein>
<dbReference type="OMA" id="HCRLAQS"/>
<dbReference type="EC" id="6.3.1.14" evidence="1"/>
<reference evidence="7 8" key="1">
    <citation type="journal article" date="2011" name="Proc. Natl. Acad. Sci. U.S.A.">
        <title>Evolutionary erosion of yeast sex chromosomes by mating-type switching accidents.</title>
        <authorList>
            <person name="Gordon J.L."/>
            <person name="Armisen D."/>
            <person name="Proux-Wera E."/>
            <person name="Oheigeartaigh S.S."/>
            <person name="Byrne K.P."/>
            <person name="Wolfe K.H."/>
        </authorList>
    </citation>
    <scope>NUCLEOTIDE SEQUENCE [LARGE SCALE GENOMIC DNA]</scope>
    <source>
        <strain evidence="8">ATCC MYA-139 / BCRC 22969 / CBS 8797 / CCRC 22969 / KCTC 17520 / NBRC 10181 / NCYC 3082</strain>
    </source>
</reference>
<evidence type="ECO:0000259" key="6">
    <source>
        <dbReference type="Pfam" id="PF01902"/>
    </source>
</evidence>
<dbReference type="GO" id="GO:0017183">
    <property type="term" value="P:protein histidyl modification to diphthamide"/>
    <property type="evidence" value="ECO:0007669"/>
    <property type="project" value="EnsemblFungi"/>
</dbReference>
<dbReference type="RefSeq" id="XP_022462222.1">
    <property type="nucleotide sequence ID" value="XM_022607174.1"/>
</dbReference>
<feature type="domain" description="Diphthamide synthase" evidence="6">
    <location>
        <begin position="1"/>
        <end position="243"/>
    </location>
</feature>
<dbReference type="AlphaFoldDB" id="J7S3H6"/>
<evidence type="ECO:0000256" key="2">
    <source>
        <dbReference type="ARBA" id="ARBA00018426"/>
    </source>
</evidence>
<dbReference type="Gene3D" id="3.40.50.620">
    <property type="entry name" value="HUPs"/>
    <property type="match status" value="1"/>
</dbReference>
<dbReference type="KEGG" id="kng:KNAG_0A02870"/>
<evidence type="ECO:0000256" key="3">
    <source>
        <dbReference type="ARBA" id="ARBA00029814"/>
    </source>
</evidence>
<dbReference type="SUPFAM" id="SSF55298">
    <property type="entry name" value="YjgF-like"/>
    <property type="match status" value="2"/>
</dbReference>
<dbReference type="FunFam" id="3.40.50.620:FF:000145">
    <property type="entry name" value="ATP-binding domain containing protein"/>
    <property type="match status" value="1"/>
</dbReference>
<dbReference type="Pfam" id="PF01902">
    <property type="entry name" value="Diphthami_syn_2"/>
    <property type="match status" value="1"/>
</dbReference>
<dbReference type="InterPro" id="IPR035959">
    <property type="entry name" value="RutC-like_sf"/>
</dbReference>
<reference evidence="8" key="2">
    <citation type="submission" date="2012-08" db="EMBL/GenBank/DDBJ databases">
        <title>Genome sequence of Kazachstania naganishii.</title>
        <authorList>
            <person name="Gordon J.L."/>
            <person name="Armisen D."/>
            <person name="Proux-Wera E."/>
            <person name="OhEigeartaigh S.S."/>
            <person name="Byrne K.P."/>
            <person name="Wolfe K.H."/>
        </authorList>
    </citation>
    <scope>NUCLEOTIDE SEQUENCE [LARGE SCALE GENOMIC DNA]</scope>
    <source>
        <strain evidence="8">ATCC MYA-139 / BCRC 22969 / CBS 8797 / CCRC 22969 / KCTC 17520 / NBRC 10181 / NCYC 3082</strain>
    </source>
</reference>
<dbReference type="InterPro" id="IPR030662">
    <property type="entry name" value="DPH6/MJ0570"/>
</dbReference>
<dbReference type="EMBL" id="HE978314">
    <property type="protein sequence ID" value="CCK67976.1"/>
    <property type="molecule type" value="Genomic_DNA"/>
</dbReference>
<evidence type="ECO:0000256" key="4">
    <source>
        <dbReference type="ARBA" id="ARBA00031552"/>
    </source>
</evidence>